<feature type="region of interest" description="Jag_N domain" evidence="6">
    <location>
        <begin position="6"/>
        <end position="56"/>
    </location>
</feature>
<proteinExistence type="inferred from homology"/>
<reference evidence="9" key="1">
    <citation type="submission" date="2020-10" db="EMBL/GenBank/DDBJ databases">
        <authorList>
            <person name="Gilroy R."/>
        </authorList>
    </citation>
    <scope>NUCLEOTIDE SEQUENCE</scope>
    <source>
        <strain evidence="9">CHK189-12415</strain>
    </source>
</reference>
<dbReference type="GO" id="GO:0008360">
    <property type="term" value="P:regulation of cell shape"/>
    <property type="evidence" value="ECO:0007669"/>
    <property type="project" value="UniProtKB-KW"/>
</dbReference>
<accession>A0A9D1DX43</accession>
<evidence type="ECO:0000256" key="5">
    <source>
        <dbReference type="ARBA" id="ARBA00023316"/>
    </source>
</evidence>
<dbReference type="Pfam" id="PF01424">
    <property type="entry name" value="R3H"/>
    <property type="match status" value="1"/>
</dbReference>
<keyword evidence="4 6" id="KW-0143">Chaperone</keyword>
<dbReference type="SMART" id="SM01245">
    <property type="entry name" value="Jag_N"/>
    <property type="match status" value="1"/>
</dbReference>
<dbReference type="EMBL" id="DVHA01000109">
    <property type="protein sequence ID" value="HIR60587.1"/>
    <property type="molecule type" value="Genomic_DNA"/>
</dbReference>
<gene>
    <name evidence="6" type="primary">khpB</name>
    <name evidence="6" type="synonym">eloR</name>
    <name evidence="9" type="ORF">IAB37_03320</name>
</gene>
<dbReference type="InterPro" id="IPR036867">
    <property type="entry name" value="R3H_dom_sf"/>
</dbReference>
<dbReference type="PANTHER" id="PTHR35800:SF1">
    <property type="entry name" value="RNA-BINDING PROTEIN KHPB"/>
    <property type="match status" value="1"/>
</dbReference>
<feature type="compositionally biased region" description="Basic and acidic residues" evidence="7">
    <location>
        <begin position="296"/>
        <end position="363"/>
    </location>
</feature>
<organism evidence="9 10">
    <name type="scientific">Candidatus Faecivivens stercoravium</name>
    <dbReference type="NCBI Taxonomy" id="2840803"/>
    <lineage>
        <taxon>Bacteria</taxon>
        <taxon>Bacillati</taxon>
        <taxon>Bacillota</taxon>
        <taxon>Clostridia</taxon>
        <taxon>Eubacteriales</taxon>
        <taxon>Oscillospiraceae</taxon>
        <taxon>Oscillospiraceae incertae sedis</taxon>
        <taxon>Candidatus Faecivivens</taxon>
    </lineage>
</organism>
<dbReference type="SUPFAM" id="SSF82708">
    <property type="entry name" value="R3H domain"/>
    <property type="match status" value="1"/>
</dbReference>
<dbReference type="InterPro" id="IPR039247">
    <property type="entry name" value="KhpB"/>
</dbReference>
<dbReference type="InterPro" id="IPR034079">
    <property type="entry name" value="R3H_KhpB"/>
</dbReference>
<dbReference type="InterPro" id="IPR038247">
    <property type="entry name" value="Jag_N_dom_sf"/>
</dbReference>
<dbReference type="GO" id="GO:0009252">
    <property type="term" value="P:peptidoglycan biosynthetic process"/>
    <property type="evidence" value="ECO:0007669"/>
    <property type="project" value="UniProtKB-UniRule"/>
</dbReference>
<dbReference type="PROSITE" id="PS51061">
    <property type="entry name" value="R3H"/>
    <property type="match status" value="1"/>
</dbReference>
<comment type="function">
    <text evidence="6">A probable RNA chaperone. Forms a complex with KhpA which binds to cellular RNA and controls its expression. Plays a role in peptidoglycan (PG) homeostasis and cell length regulation.</text>
</comment>
<dbReference type="CDD" id="cd02644">
    <property type="entry name" value="R3H_jag"/>
    <property type="match status" value="1"/>
</dbReference>
<dbReference type="InterPro" id="IPR032782">
    <property type="entry name" value="KhpB_N"/>
</dbReference>
<feature type="compositionally biased region" description="Pro residues" evidence="7">
    <location>
        <begin position="124"/>
        <end position="148"/>
    </location>
</feature>
<dbReference type="Pfam" id="PF13083">
    <property type="entry name" value="KH_KhpA-B"/>
    <property type="match status" value="1"/>
</dbReference>
<comment type="subcellular location">
    <subcellularLocation>
        <location evidence="6">Cytoplasm</location>
    </subcellularLocation>
</comment>
<dbReference type="InterPro" id="IPR015946">
    <property type="entry name" value="KH_dom-like_a/b"/>
</dbReference>
<dbReference type="Gene3D" id="3.30.30.80">
    <property type="entry name" value="probable RNA-binding protein from clostridium symbiosum atcc 14940"/>
    <property type="match status" value="1"/>
</dbReference>
<dbReference type="Pfam" id="PF14804">
    <property type="entry name" value="Jag_N"/>
    <property type="match status" value="1"/>
</dbReference>
<dbReference type="Gene3D" id="3.30.300.20">
    <property type="match status" value="1"/>
</dbReference>
<evidence type="ECO:0000256" key="6">
    <source>
        <dbReference type="HAMAP-Rule" id="MF_00867"/>
    </source>
</evidence>
<comment type="caution">
    <text evidence="9">The sequence shown here is derived from an EMBL/GenBank/DDBJ whole genome shotgun (WGS) entry which is preliminary data.</text>
</comment>
<protein>
    <recommendedName>
        <fullName evidence="6">RNA-binding protein KhpB</fullName>
    </recommendedName>
    <alternativeName>
        <fullName evidence="6">RNA-binding protein EloR</fullName>
    </alternativeName>
</protein>
<dbReference type="AlphaFoldDB" id="A0A9D1DX43"/>
<feature type="compositionally biased region" description="Low complexity" evidence="7">
    <location>
        <begin position="72"/>
        <end position="88"/>
    </location>
</feature>
<dbReference type="GO" id="GO:0005737">
    <property type="term" value="C:cytoplasm"/>
    <property type="evidence" value="ECO:0007669"/>
    <property type="project" value="UniProtKB-SubCell"/>
</dbReference>
<comment type="similarity">
    <text evidence="6">Belongs to the KhpB RNA-binding protein family.</text>
</comment>
<dbReference type="Gene3D" id="3.30.1370.50">
    <property type="entry name" value="R3H-like domain"/>
    <property type="match status" value="1"/>
</dbReference>
<evidence type="ECO:0000256" key="7">
    <source>
        <dbReference type="SAM" id="MobiDB-lite"/>
    </source>
</evidence>
<comment type="domain">
    <text evidence="6">Has an N-terminal Jag-N domain and 2 RNA-binding domains (KH and R3H).</text>
</comment>
<comment type="subunit">
    <text evidence="6">Forms a complex with KhpA.</text>
</comment>
<feature type="region of interest" description="Disordered" evidence="7">
    <location>
        <begin position="68"/>
        <end position="157"/>
    </location>
</feature>
<feature type="domain" description="R3H" evidence="8">
    <location>
        <begin position="244"/>
        <end position="310"/>
    </location>
</feature>
<name>A0A9D1DX43_9FIRM</name>
<keyword evidence="1 6" id="KW-0963">Cytoplasm</keyword>
<evidence type="ECO:0000256" key="4">
    <source>
        <dbReference type="ARBA" id="ARBA00023186"/>
    </source>
</evidence>
<evidence type="ECO:0000259" key="8">
    <source>
        <dbReference type="PROSITE" id="PS51061"/>
    </source>
</evidence>
<dbReference type="GO" id="GO:0071555">
    <property type="term" value="P:cell wall organization"/>
    <property type="evidence" value="ECO:0007669"/>
    <property type="project" value="UniProtKB-KW"/>
</dbReference>
<dbReference type="NCBIfam" id="NF041568">
    <property type="entry name" value="Jag_EloR"/>
    <property type="match status" value="1"/>
</dbReference>
<feature type="compositionally biased region" description="Low complexity" evidence="7">
    <location>
        <begin position="98"/>
        <end position="108"/>
    </location>
</feature>
<evidence type="ECO:0000313" key="10">
    <source>
        <dbReference type="Proteomes" id="UP000824241"/>
    </source>
</evidence>
<dbReference type="Proteomes" id="UP000824241">
    <property type="component" value="Unassembled WGS sequence"/>
</dbReference>
<keyword evidence="3 6" id="KW-0133">Cell shape</keyword>
<dbReference type="PANTHER" id="PTHR35800">
    <property type="entry name" value="PROTEIN JAG"/>
    <property type="match status" value="1"/>
</dbReference>
<dbReference type="SMART" id="SM00393">
    <property type="entry name" value="R3H"/>
    <property type="match status" value="1"/>
</dbReference>
<dbReference type="InterPro" id="IPR001374">
    <property type="entry name" value="R3H_dom"/>
</dbReference>
<reference evidence="9" key="2">
    <citation type="journal article" date="2021" name="PeerJ">
        <title>Extensive microbial diversity within the chicken gut microbiome revealed by metagenomics and culture.</title>
        <authorList>
            <person name="Gilroy R."/>
            <person name="Ravi A."/>
            <person name="Getino M."/>
            <person name="Pursley I."/>
            <person name="Horton D.L."/>
            <person name="Alikhan N.F."/>
            <person name="Baker D."/>
            <person name="Gharbi K."/>
            <person name="Hall N."/>
            <person name="Watson M."/>
            <person name="Adriaenssens E.M."/>
            <person name="Foster-Nyarko E."/>
            <person name="Jarju S."/>
            <person name="Secka A."/>
            <person name="Antonio M."/>
            <person name="Oren A."/>
            <person name="Chaudhuri R.R."/>
            <person name="La Ragione R."/>
            <person name="Hildebrand F."/>
            <person name="Pallen M.J."/>
        </authorList>
    </citation>
    <scope>NUCLEOTIDE SEQUENCE</scope>
    <source>
        <strain evidence="9">CHK189-12415</strain>
    </source>
</reference>
<evidence type="ECO:0000256" key="2">
    <source>
        <dbReference type="ARBA" id="ARBA00022884"/>
    </source>
</evidence>
<keyword evidence="2 6" id="KW-0694">RNA-binding</keyword>
<keyword evidence="5 6" id="KW-0961">Cell wall biogenesis/degradation</keyword>
<evidence type="ECO:0000256" key="1">
    <source>
        <dbReference type="ARBA" id="ARBA00022490"/>
    </source>
</evidence>
<dbReference type="GO" id="GO:0003723">
    <property type="term" value="F:RNA binding"/>
    <property type="evidence" value="ECO:0007669"/>
    <property type="project" value="UniProtKB-UniRule"/>
</dbReference>
<dbReference type="InterPro" id="IPR038008">
    <property type="entry name" value="Jag_KH"/>
</dbReference>
<feature type="region of interest" description="Disordered" evidence="7">
    <location>
        <begin position="292"/>
        <end position="363"/>
    </location>
</feature>
<dbReference type="CDD" id="cd02414">
    <property type="entry name" value="KH-II_Jag"/>
    <property type="match status" value="1"/>
</dbReference>
<evidence type="ECO:0000313" key="9">
    <source>
        <dbReference type="EMBL" id="HIR60587.1"/>
    </source>
</evidence>
<dbReference type="HAMAP" id="MF_00867">
    <property type="entry name" value="KhpB"/>
    <property type="match status" value="1"/>
</dbReference>
<sequence>MTREYIASANTVDEAIDIACRELGITPDEISSREVLQLPKKGLFGKIKQQAKVKVVVDDGMDAIPVPPAPSAPAFARPAAPAAPAAPKAAEKKDRKPAPAQQAPAVAQPEPPKAAAPVKEAPAPAAPAAPQPAEPPAEAPVPAAPAEPTPEELEDIQPKIEIARAYLSEIFEKMGAGEVSMEFVCGPERTVEIRLGGDSIGAVIGKRGETLDSLQYLVCLVANRLRRREGDYVRFTMNAGNYREKREETLKALAARMAKKALKTGRPVALEPMNPYERRIIHAVITDIEGVTSKSTGEEPNRKVIIKPTREAPERRPRREGGRYRRDRGRRDSRERSESYERPERAPEEKEAPKEHREAVKLDDSVKLYGKIEL</sequence>
<evidence type="ECO:0000256" key="3">
    <source>
        <dbReference type="ARBA" id="ARBA00022960"/>
    </source>
</evidence>